<comment type="catalytic activity">
    <reaction evidence="1">
        <text>Endohydrolysis of (1-&gt;4)-beta-D-glucosidic linkages in cellulose, lichenin and cereal beta-D-glucans.</text>
        <dbReference type="EC" id="3.2.1.4"/>
    </reaction>
</comment>
<dbReference type="GO" id="GO:0030248">
    <property type="term" value="F:cellulose binding"/>
    <property type="evidence" value="ECO:0007669"/>
    <property type="project" value="InterPro"/>
</dbReference>
<dbReference type="SMART" id="SM00236">
    <property type="entry name" value="fCBD"/>
    <property type="match status" value="1"/>
</dbReference>
<dbReference type="GO" id="GO:0005576">
    <property type="term" value="C:extracellular region"/>
    <property type="evidence" value="ECO:0007669"/>
    <property type="project" value="InterPro"/>
</dbReference>
<evidence type="ECO:0000256" key="1">
    <source>
        <dbReference type="ARBA" id="ARBA00000966"/>
    </source>
</evidence>
<dbReference type="Pfam" id="PF00734">
    <property type="entry name" value="CBM_1"/>
    <property type="match status" value="1"/>
</dbReference>
<sequence length="495" mass="51959">MKAALAAAAFATGALAQQGAYGQCGGINWTGQTTCVSGYTCTYLNDWYSQCVPGSQTTTAGRSSTKTKKACSKTRSSGASTIASATAIEPPSFTTLTTASPSAFTTSLTFDSTTLTSETISSTNTALASSETSLASSSSATSALTSVTPAATASTSSNTLTSATSTTSSSTLITSSTSSSSSSEPTGGTGTGSFKWFGADESCAEFGENTYPGTYGTHFIFPDTSAIQTLMNEGMNTFRISFLMERMAVGSITASLDADYLANLTTVVDYITSAGGWAVLDPHNYGRYDGSIITSTSDFGAFWTKMATAFVSYDQVIFDTNNEYHGLDQDLVLDLNQAAIDAIRAAGATSQYIFVEGNAWSGAWSWNTTNTNLVDLTDPQGKIVYEMHQYLDSDSSGTSESCVSGSVGVQRVVGATEWLKQNGKVGIIGEFAGGPNSVCMEAVTGLLDHLLENSDVWMGALWWAGGPWWGDYMYSFEPPSGTGYSYYHDTLATYA</sequence>
<accession>A0AAD5WNA4</accession>
<keyword evidence="6 7" id="KW-0326">Glycosidase</keyword>
<evidence type="ECO:0000256" key="3">
    <source>
        <dbReference type="ARBA" id="ARBA00012601"/>
    </source>
</evidence>
<feature type="signal peptide" evidence="9">
    <location>
        <begin position="1"/>
        <end position="16"/>
    </location>
</feature>
<keyword evidence="12" id="KW-1185">Reference proteome</keyword>
<evidence type="ECO:0000256" key="7">
    <source>
        <dbReference type="RuleBase" id="RU361153"/>
    </source>
</evidence>
<evidence type="ECO:0000256" key="4">
    <source>
        <dbReference type="ARBA" id="ARBA00022729"/>
    </source>
</evidence>
<comment type="similarity">
    <text evidence="2 7">Belongs to the glycosyl hydrolase 5 (cellulase A) family.</text>
</comment>
<dbReference type="SUPFAM" id="SSF51445">
    <property type="entry name" value="(Trans)glycosidases"/>
    <property type="match status" value="1"/>
</dbReference>
<evidence type="ECO:0000256" key="5">
    <source>
        <dbReference type="ARBA" id="ARBA00022801"/>
    </source>
</evidence>
<dbReference type="PANTHER" id="PTHR34142:SF1">
    <property type="entry name" value="GLYCOSIDE HYDROLASE FAMILY 5 DOMAIN-CONTAINING PROTEIN"/>
    <property type="match status" value="1"/>
</dbReference>
<dbReference type="PROSITE" id="PS51164">
    <property type="entry name" value="CBM1_2"/>
    <property type="match status" value="1"/>
</dbReference>
<organism evidence="11 12">
    <name type="scientific">Zalerion maritima</name>
    <dbReference type="NCBI Taxonomy" id="339359"/>
    <lineage>
        <taxon>Eukaryota</taxon>
        <taxon>Fungi</taxon>
        <taxon>Dikarya</taxon>
        <taxon>Ascomycota</taxon>
        <taxon>Pezizomycotina</taxon>
        <taxon>Sordariomycetes</taxon>
        <taxon>Lulworthiomycetidae</taxon>
        <taxon>Lulworthiales</taxon>
        <taxon>Lulworthiaceae</taxon>
        <taxon>Zalerion</taxon>
    </lineage>
</organism>
<dbReference type="PROSITE" id="PS00562">
    <property type="entry name" value="CBM1_1"/>
    <property type="match status" value="1"/>
</dbReference>
<feature type="chain" id="PRO_5042040930" description="cellulase" evidence="9">
    <location>
        <begin position="17"/>
        <end position="495"/>
    </location>
</feature>
<feature type="compositionally biased region" description="Low complexity" evidence="8">
    <location>
        <begin position="155"/>
        <end position="186"/>
    </location>
</feature>
<comment type="caution">
    <text evidence="11">The sequence shown here is derived from an EMBL/GenBank/DDBJ whole genome shotgun (WGS) entry which is preliminary data.</text>
</comment>
<dbReference type="InterPro" id="IPR017853">
    <property type="entry name" value="GH"/>
</dbReference>
<evidence type="ECO:0000313" key="12">
    <source>
        <dbReference type="Proteomes" id="UP001201980"/>
    </source>
</evidence>
<dbReference type="EMBL" id="JAKWBI020000469">
    <property type="protein sequence ID" value="KAJ2894656.1"/>
    <property type="molecule type" value="Genomic_DNA"/>
</dbReference>
<evidence type="ECO:0000259" key="10">
    <source>
        <dbReference type="PROSITE" id="PS51164"/>
    </source>
</evidence>
<dbReference type="InterPro" id="IPR000254">
    <property type="entry name" value="CBD"/>
</dbReference>
<feature type="region of interest" description="Disordered" evidence="8">
    <location>
        <begin position="155"/>
        <end position="188"/>
    </location>
</feature>
<dbReference type="PANTHER" id="PTHR34142">
    <property type="entry name" value="ENDO-BETA-1,4-GLUCANASE A"/>
    <property type="match status" value="1"/>
</dbReference>
<dbReference type="InterPro" id="IPR035971">
    <property type="entry name" value="CBD_sf"/>
</dbReference>
<dbReference type="Pfam" id="PF00150">
    <property type="entry name" value="Cellulase"/>
    <property type="match status" value="1"/>
</dbReference>
<dbReference type="Gene3D" id="3.20.20.80">
    <property type="entry name" value="Glycosidases"/>
    <property type="match status" value="1"/>
</dbReference>
<evidence type="ECO:0000313" key="11">
    <source>
        <dbReference type="EMBL" id="KAJ2894656.1"/>
    </source>
</evidence>
<reference evidence="11" key="1">
    <citation type="submission" date="2022-07" db="EMBL/GenBank/DDBJ databases">
        <title>Draft genome sequence of Zalerion maritima ATCC 34329, a (micro)plastics degrading marine fungus.</title>
        <authorList>
            <person name="Paco A."/>
            <person name="Goncalves M.F.M."/>
            <person name="Rocha-Santos T.A.P."/>
            <person name="Alves A."/>
        </authorList>
    </citation>
    <scope>NUCLEOTIDE SEQUENCE</scope>
    <source>
        <strain evidence="11">ATCC 34329</strain>
    </source>
</reference>
<dbReference type="GO" id="GO:0008810">
    <property type="term" value="F:cellulase activity"/>
    <property type="evidence" value="ECO:0007669"/>
    <property type="project" value="UniProtKB-EC"/>
</dbReference>
<proteinExistence type="inferred from homology"/>
<dbReference type="SUPFAM" id="SSF57180">
    <property type="entry name" value="Cellulose-binding domain"/>
    <property type="match status" value="1"/>
</dbReference>
<evidence type="ECO:0000256" key="8">
    <source>
        <dbReference type="SAM" id="MobiDB-lite"/>
    </source>
</evidence>
<dbReference type="FunFam" id="3.20.20.80:FF:000078">
    <property type="entry name" value="Endo-beta-1,4-glucanase B"/>
    <property type="match status" value="1"/>
</dbReference>
<dbReference type="EC" id="3.2.1.4" evidence="3"/>
<dbReference type="GO" id="GO:0009251">
    <property type="term" value="P:glucan catabolic process"/>
    <property type="evidence" value="ECO:0007669"/>
    <property type="project" value="UniProtKB-ARBA"/>
</dbReference>
<dbReference type="InterPro" id="IPR001547">
    <property type="entry name" value="Glyco_hydro_5"/>
</dbReference>
<evidence type="ECO:0000256" key="2">
    <source>
        <dbReference type="ARBA" id="ARBA00005641"/>
    </source>
</evidence>
<keyword evidence="4 9" id="KW-0732">Signal</keyword>
<dbReference type="Proteomes" id="UP001201980">
    <property type="component" value="Unassembled WGS sequence"/>
</dbReference>
<evidence type="ECO:0000256" key="9">
    <source>
        <dbReference type="SAM" id="SignalP"/>
    </source>
</evidence>
<protein>
    <recommendedName>
        <fullName evidence="3">cellulase</fullName>
        <ecNumber evidence="3">3.2.1.4</ecNumber>
    </recommendedName>
</protein>
<dbReference type="AlphaFoldDB" id="A0AAD5WNA4"/>
<feature type="domain" description="CBM1" evidence="10">
    <location>
        <begin position="16"/>
        <end position="52"/>
    </location>
</feature>
<keyword evidence="5 7" id="KW-0378">Hydrolase</keyword>
<evidence type="ECO:0000256" key="6">
    <source>
        <dbReference type="ARBA" id="ARBA00023295"/>
    </source>
</evidence>
<gene>
    <name evidence="11" type="ORF">MKZ38_007314</name>
</gene>
<name>A0AAD5WNA4_9PEZI</name>